<protein>
    <submittedName>
        <fullName evidence="1">Uncharacterized protein</fullName>
    </submittedName>
</protein>
<accession>A0A0F3GNZ5</accession>
<keyword evidence="2" id="KW-1185">Reference proteome</keyword>
<comment type="caution">
    <text evidence="1">The sequence shown here is derived from an EMBL/GenBank/DDBJ whole genome shotgun (WGS) entry which is preliminary data.</text>
</comment>
<dbReference type="EMBL" id="LACI01001794">
    <property type="protein sequence ID" value="KJU83660.1"/>
    <property type="molecule type" value="Genomic_DNA"/>
</dbReference>
<evidence type="ECO:0000313" key="1">
    <source>
        <dbReference type="EMBL" id="KJU83660.1"/>
    </source>
</evidence>
<dbReference type="Proteomes" id="UP000033423">
    <property type="component" value="Unassembled WGS sequence"/>
</dbReference>
<proteinExistence type="predicted"/>
<gene>
    <name evidence="1" type="ORF">MBAV_004146</name>
</gene>
<organism evidence="1 2">
    <name type="scientific">Candidatus Magnetobacterium bavaricum</name>
    <dbReference type="NCBI Taxonomy" id="29290"/>
    <lineage>
        <taxon>Bacteria</taxon>
        <taxon>Pseudomonadati</taxon>
        <taxon>Nitrospirota</taxon>
        <taxon>Thermodesulfovibrionia</taxon>
        <taxon>Thermodesulfovibrionales</taxon>
        <taxon>Candidatus Magnetobacteriaceae</taxon>
        <taxon>Candidatus Magnetobacterium</taxon>
    </lineage>
</organism>
<sequence length="112" mass="11973">MASSQIRTCRSRRPAILNAPTPSIFWSCSFSVSSAYVDSSLTDLFIAPWCSWAVRASHITGLASGSTFSMVGSLISWGSCALTSDSFSRTSATARFMSLSRTNSTVVIDVDS</sequence>
<reference evidence="1 2" key="1">
    <citation type="submission" date="2015-02" db="EMBL/GenBank/DDBJ databases">
        <title>Single-cell genomics of uncultivated deep-branching MTB reveals a conserved set of magnetosome genes.</title>
        <authorList>
            <person name="Kolinko S."/>
            <person name="Richter M."/>
            <person name="Glockner F.O."/>
            <person name="Brachmann A."/>
            <person name="Schuler D."/>
        </authorList>
    </citation>
    <scope>NUCLEOTIDE SEQUENCE [LARGE SCALE GENOMIC DNA]</scope>
    <source>
        <strain evidence="1">TM-1</strain>
    </source>
</reference>
<dbReference type="AlphaFoldDB" id="A0A0F3GNZ5"/>
<evidence type="ECO:0000313" key="2">
    <source>
        <dbReference type="Proteomes" id="UP000033423"/>
    </source>
</evidence>
<name>A0A0F3GNZ5_9BACT</name>